<evidence type="ECO:0000313" key="3">
    <source>
        <dbReference type="Proteomes" id="UP000324800"/>
    </source>
</evidence>
<evidence type="ECO:0000313" key="2">
    <source>
        <dbReference type="EMBL" id="KAA6399376.1"/>
    </source>
</evidence>
<feature type="region of interest" description="Disordered" evidence="1">
    <location>
        <begin position="1"/>
        <end position="29"/>
    </location>
</feature>
<name>A0A5J4WY26_9EUKA</name>
<sequence length="70" mass="7722">MLGDDMIDSYSGEDVGVNPGDRIDEADKSDDEEEFIFLLQMGLVLPTNDDRSLLVKTGDQADDEEGNELN</sequence>
<protein>
    <submittedName>
        <fullName evidence="2">Uncharacterized protein</fullName>
    </submittedName>
</protein>
<dbReference type="Proteomes" id="UP000324800">
    <property type="component" value="Unassembled WGS sequence"/>
</dbReference>
<reference evidence="2 3" key="1">
    <citation type="submission" date="2019-03" db="EMBL/GenBank/DDBJ databases">
        <title>Single cell metagenomics reveals metabolic interactions within the superorganism composed of flagellate Streblomastix strix and complex community of Bacteroidetes bacteria on its surface.</title>
        <authorList>
            <person name="Treitli S.C."/>
            <person name="Kolisko M."/>
            <person name="Husnik F."/>
            <person name="Keeling P."/>
            <person name="Hampl V."/>
        </authorList>
    </citation>
    <scope>NUCLEOTIDE SEQUENCE [LARGE SCALE GENOMIC DNA]</scope>
    <source>
        <strain evidence="2">ST1C</strain>
    </source>
</reference>
<proteinExistence type="predicted"/>
<dbReference type="EMBL" id="SNRW01000766">
    <property type="protein sequence ID" value="KAA6399376.1"/>
    <property type="molecule type" value="Genomic_DNA"/>
</dbReference>
<gene>
    <name evidence="2" type="ORF">EZS28_005096</name>
</gene>
<organism evidence="2 3">
    <name type="scientific">Streblomastix strix</name>
    <dbReference type="NCBI Taxonomy" id="222440"/>
    <lineage>
        <taxon>Eukaryota</taxon>
        <taxon>Metamonada</taxon>
        <taxon>Preaxostyla</taxon>
        <taxon>Oxymonadida</taxon>
        <taxon>Streblomastigidae</taxon>
        <taxon>Streblomastix</taxon>
    </lineage>
</organism>
<comment type="caution">
    <text evidence="2">The sequence shown here is derived from an EMBL/GenBank/DDBJ whole genome shotgun (WGS) entry which is preliminary data.</text>
</comment>
<evidence type="ECO:0000256" key="1">
    <source>
        <dbReference type="SAM" id="MobiDB-lite"/>
    </source>
</evidence>
<dbReference type="AlphaFoldDB" id="A0A5J4WY26"/>
<accession>A0A5J4WY26</accession>